<organism evidence="1 2">
    <name type="scientific">Niallia hominis</name>
    <dbReference type="NCBI Taxonomy" id="3133173"/>
    <lineage>
        <taxon>Bacteria</taxon>
        <taxon>Bacillati</taxon>
        <taxon>Bacillota</taxon>
        <taxon>Bacilli</taxon>
        <taxon>Bacillales</taxon>
        <taxon>Bacillaceae</taxon>
        <taxon>Niallia</taxon>
    </lineage>
</organism>
<accession>A0ABV1F118</accession>
<protein>
    <submittedName>
        <fullName evidence="1">CC/Se motif family (Seleno)protein</fullName>
    </submittedName>
</protein>
<name>A0ABV1F118_9BACI</name>
<gene>
    <name evidence="1" type="ORF">WMO63_15545</name>
</gene>
<reference evidence="1 2" key="1">
    <citation type="submission" date="2024-03" db="EMBL/GenBank/DDBJ databases">
        <title>Human intestinal bacterial collection.</title>
        <authorList>
            <person name="Pauvert C."/>
            <person name="Hitch T.C.A."/>
            <person name="Clavel T."/>
        </authorList>
    </citation>
    <scope>NUCLEOTIDE SEQUENCE [LARGE SCALE GENOMIC DNA]</scope>
    <source>
        <strain evidence="1 2">CLA-SR-H024</strain>
    </source>
</reference>
<dbReference type="Proteomes" id="UP001465426">
    <property type="component" value="Unassembled WGS sequence"/>
</dbReference>
<comment type="caution">
    <text evidence="1">The sequence shown here is derived from an EMBL/GenBank/DDBJ whole genome shotgun (WGS) entry which is preliminary data.</text>
</comment>
<dbReference type="InterPro" id="IPR049744">
    <property type="entry name" value="CC/Se_fam"/>
</dbReference>
<dbReference type="EMBL" id="JBBMFN010000041">
    <property type="protein sequence ID" value="MEQ2467069.1"/>
    <property type="molecule type" value="Genomic_DNA"/>
</dbReference>
<evidence type="ECO:0000313" key="1">
    <source>
        <dbReference type="EMBL" id="MEQ2467069.1"/>
    </source>
</evidence>
<proteinExistence type="predicted"/>
<dbReference type="RefSeq" id="WP_031539477.1">
    <property type="nucleotide sequence ID" value="NZ_JBBMFN010000041.1"/>
</dbReference>
<evidence type="ECO:0000313" key="2">
    <source>
        <dbReference type="Proteomes" id="UP001465426"/>
    </source>
</evidence>
<dbReference type="NCBIfam" id="NF041239">
    <property type="entry name" value="Moor_selen_rel"/>
    <property type="match status" value="1"/>
</dbReference>
<sequence length="91" mass="10320">MHVEIDEESKKWIESKGNQLTVKMLEVDACCAPCVQELVAIPGEPKTFEQYKLLKIGNLTIYIQNFLYSKEKLTLKISGVSFLKSISAKIQ</sequence>
<keyword evidence="2" id="KW-1185">Reference proteome</keyword>